<protein>
    <submittedName>
        <fullName evidence="4">ABC transporter substrate-binding protein</fullName>
    </submittedName>
</protein>
<evidence type="ECO:0000256" key="2">
    <source>
        <dbReference type="SAM" id="SignalP"/>
    </source>
</evidence>
<feature type="signal peptide" evidence="2">
    <location>
        <begin position="1"/>
        <end position="23"/>
    </location>
</feature>
<dbReference type="PROSITE" id="PS50983">
    <property type="entry name" value="FE_B12_PBP"/>
    <property type="match status" value="1"/>
</dbReference>
<dbReference type="RefSeq" id="WP_065013773.1">
    <property type="nucleotide sequence ID" value="NZ_LZKJ01000066.1"/>
</dbReference>
<gene>
    <name evidence="4" type="ORF">A5707_17240</name>
</gene>
<accession>A0A1A2ZG78</accession>
<reference evidence="5" key="1">
    <citation type="submission" date="2016-06" db="EMBL/GenBank/DDBJ databases">
        <authorList>
            <person name="Sutton G."/>
            <person name="Brinkac L."/>
            <person name="Sanka R."/>
            <person name="Adams M."/>
            <person name="Lau E."/>
            <person name="Sam S."/>
            <person name="Sreng N."/>
            <person name="Him V."/>
            <person name="Kerleguer A."/>
            <person name="Cheng S."/>
        </authorList>
    </citation>
    <scope>NUCLEOTIDE SEQUENCE [LARGE SCALE GENOMIC DNA]</scope>
    <source>
        <strain evidence="5">E861</strain>
    </source>
</reference>
<comment type="caution">
    <text evidence="4">The sequence shown here is derived from an EMBL/GenBank/DDBJ whole genome shotgun (WGS) entry which is preliminary data.</text>
</comment>
<organism evidence="4 5">
    <name type="scientific">Mycobacterium kyorinense</name>
    <dbReference type="NCBI Taxonomy" id="487514"/>
    <lineage>
        <taxon>Bacteria</taxon>
        <taxon>Bacillati</taxon>
        <taxon>Actinomycetota</taxon>
        <taxon>Actinomycetes</taxon>
        <taxon>Mycobacteriales</taxon>
        <taxon>Mycobacteriaceae</taxon>
        <taxon>Mycobacterium</taxon>
    </lineage>
</organism>
<evidence type="ECO:0000313" key="4">
    <source>
        <dbReference type="EMBL" id="OBI49260.1"/>
    </source>
</evidence>
<feature type="domain" description="Fe/B12 periplasmic-binding" evidence="3">
    <location>
        <begin position="112"/>
        <end position="381"/>
    </location>
</feature>
<dbReference type="PANTHER" id="PTHR30535">
    <property type="entry name" value="VITAMIN B12-BINDING PROTEIN"/>
    <property type="match status" value="1"/>
</dbReference>
<dbReference type="Pfam" id="PF01497">
    <property type="entry name" value="Peripla_BP_2"/>
    <property type="match status" value="1"/>
</dbReference>
<dbReference type="GO" id="GO:0071281">
    <property type="term" value="P:cellular response to iron ion"/>
    <property type="evidence" value="ECO:0007669"/>
    <property type="project" value="TreeGrafter"/>
</dbReference>
<dbReference type="Proteomes" id="UP000093592">
    <property type="component" value="Unassembled WGS sequence"/>
</dbReference>
<comment type="similarity">
    <text evidence="1">Belongs to the bacterial solute-binding protein 8 family.</text>
</comment>
<dbReference type="PROSITE" id="PS51257">
    <property type="entry name" value="PROKAR_LIPOPROTEIN"/>
    <property type="match status" value="1"/>
</dbReference>
<dbReference type="InterPro" id="IPR002491">
    <property type="entry name" value="ABC_transptr_periplasmic_BD"/>
</dbReference>
<dbReference type="InterPro" id="IPR050902">
    <property type="entry name" value="ABC_Transporter_SBP"/>
</dbReference>
<feature type="chain" id="PRO_5039618443" evidence="2">
    <location>
        <begin position="24"/>
        <end position="396"/>
    </location>
</feature>
<evidence type="ECO:0000256" key="1">
    <source>
        <dbReference type="ARBA" id="ARBA00008814"/>
    </source>
</evidence>
<proteinExistence type="inferred from homology"/>
<evidence type="ECO:0000313" key="5">
    <source>
        <dbReference type="Proteomes" id="UP000093592"/>
    </source>
</evidence>
<name>A0A1A2ZG78_9MYCO</name>
<dbReference type="Gene3D" id="3.40.50.1980">
    <property type="entry name" value="Nitrogenase molybdenum iron protein domain"/>
    <property type="match status" value="2"/>
</dbReference>
<evidence type="ECO:0000259" key="3">
    <source>
        <dbReference type="PROSITE" id="PS50983"/>
    </source>
</evidence>
<sequence>MSRPPWMALVVVTLLALSVGACSAPADTTASDKPGCISDFDPNTDYFPDKSAVHDATNFTISYHNSYQVLTVNQPYPNGSPQSYVLVRCGAPAPALTGDLAHAPQITVPVTSLYSASTTHLGMIDELGQTDVVTGLADTANAVNPQIRRRIDDGKIADYAPGQQINVESVIAGHPDVLVTGGTDDPSYAKLRDAGIRVVADAEWLEATPLGRAEWVKMFAALTGTEKRAGEIYGRLRDDYRTVVAKTGGVRPVDVLPGTMYQGTWSVPAGGDYAGRLIVDAGGDYPWSRDPHTGSLQLSFESVYAKAGHAPVWLVSADWRTLDDALAADNRYGELTAVRDGQVWSATKAIGPGGGNDYWERGVARPDLVLADLVAILHPELAPDHRFEFYRRVTGA</sequence>
<keyword evidence="2" id="KW-0732">Signal</keyword>
<dbReference type="PANTHER" id="PTHR30535:SF34">
    <property type="entry name" value="MOLYBDATE-BINDING PROTEIN MOLA"/>
    <property type="match status" value="1"/>
</dbReference>
<dbReference type="AlphaFoldDB" id="A0A1A2ZG78"/>
<dbReference type="SUPFAM" id="SSF53807">
    <property type="entry name" value="Helical backbone' metal receptor"/>
    <property type="match status" value="1"/>
</dbReference>
<dbReference type="EMBL" id="LZKJ01000066">
    <property type="protein sequence ID" value="OBI49260.1"/>
    <property type="molecule type" value="Genomic_DNA"/>
</dbReference>
<dbReference type="OrthoDB" id="9812528at2"/>